<dbReference type="GO" id="GO:0000785">
    <property type="term" value="C:chromatin"/>
    <property type="evidence" value="ECO:0007669"/>
    <property type="project" value="TreeGrafter"/>
</dbReference>
<dbReference type="PANTHER" id="PTHR43941">
    <property type="entry name" value="STRUCTURAL MAINTENANCE OF CHROMOSOMES PROTEIN 2"/>
    <property type="match status" value="1"/>
</dbReference>
<feature type="compositionally biased region" description="Pro residues" evidence="2">
    <location>
        <begin position="1159"/>
        <end position="1180"/>
    </location>
</feature>
<comment type="caution">
    <text evidence="4">The sequence shown here is derived from an EMBL/GenBank/DDBJ whole genome shotgun (WGS) entry which is preliminary data.</text>
</comment>
<feature type="coiled-coil region" evidence="1">
    <location>
        <begin position="49"/>
        <end position="104"/>
    </location>
</feature>
<feature type="compositionally biased region" description="Basic and acidic residues" evidence="2">
    <location>
        <begin position="1567"/>
        <end position="1578"/>
    </location>
</feature>
<accession>A0A813E1G4</accession>
<feature type="region of interest" description="Disordered" evidence="2">
    <location>
        <begin position="2375"/>
        <end position="2413"/>
    </location>
</feature>
<dbReference type="PANTHER" id="PTHR43941:SF1">
    <property type="entry name" value="STRUCTURAL MAINTENANCE OF CHROMOSOMES PROTEIN 2"/>
    <property type="match status" value="1"/>
</dbReference>
<feature type="coiled-coil region" evidence="1">
    <location>
        <begin position="1443"/>
        <end position="1491"/>
    </location>
</feature>
<evidence type="ECO:0000256" key="2">
    <source>
        <dbReference type="SAM" id="MobiDB-lite"/>
    </source>
</evidence>
<feature type="compositionally biased region" description="Basic and acidic residues" evidence="2">
    <location>
        <begin position="2183"/>
        <end position="2206"/>
    </location>
</feature>
<feature type="compositionally biased region" description="Gly residues" evidence="2">
    <location>
        <begin position="10"/>
        <end position="20"/>
    </location>
</feature>
<feature type="coiled-coil region" evidence="1">
    <location>
        <begin position="565"/>
        <end position="654"/>
    </location>
</feature>
<feature type="coiled-coil region" evidence="1">
    <location>
        <begin position="2623"/>
        <end position="2868"/>
    </location>
</feature>
<protein>
    <recommendedName>
        <fullName evidence="3">EF-hand domain-containing protein</fullName>
    </recommendedName>
</protein>
<feature type="region of interest" description="Disordered" evidence="2">
    <location>
        <begin position="3038"/>
        <end position="3062"/>
    </location>
</feature>
<feature type="coiled-coil region" evidence="1">
    <location>
        <begin position="2553"/>
        <end position="2580"/>
    </location>
</feature>
<sequence>MFGGPPPAGPGGFPLQGAPGGPIQAAGFSPARGFLGTGFGSAGGPRGACPNCNENAAALRADLDTLQRERNELFTQSQQLYQANQMHQQQLQVQAEQLRNAEAQHFELMQLREAQQRLGQDGQDQARLLSEYQASVSRAEAQRQELAEKVRVAERERDEYYDEVQRMRGDLGRASQDRGDEASLRRQHAREMEDVREEAAKHHTENHKLKVDLQKLQDVVSRLEVDNSQLRDRAEDIEQDIGGAEADFAETQALNGHLQRRIDEMEVQIAAQSQYESEFDKRVTKMLDERDSALAEAARDKEAMLLKVRELQEELGISRRASGGEVADATELALLLKGKQLEVEDLEDRIEELEEELGRMKEGLAAASPGGPRGVAGDRLAIAGTSGLSDQQYEQRMAALKTDALDKDTRLLDAEKKLEELARGMGAEGILSQNRQLMRDVENMKRQVGEAKRDLSVYLTEAASIVYENDLLRSIANVKPEQLNLQAYKLKEKVTSAKAVAAQRQLEREVAELEEERSKLKARVRQMSELAAEKVSLLHDLQPEQMLQLEEIAASMRKGRLELPMTDESRKLKEEKNELKKRLDEKDREIADHVDKKVEELLQRHGSAKDLEAKLVNLEKENSALRETLEEVRRNQTEQLAAAASQQAEALALQVQEHGASPELLDSLNQSRLLQAQLQAQVGQLGPGMPPTPAGGAAARQQLLNISNLGASLLQTPGARSIGMLGGGGGGLGGFSSGFGMPSVLPKIPGMQPTAWSQMLQAAVQLPRELADGSPETACSLYCQVIEAVEELAREREVRSGLAEEVQVFNQKFDLLLAEQEVLYKDYFRQRDAWLGEKRSLDERLRLQNDMLNDNQRKLEVQEEQTKQLQRMVAGPGSGQDREELVSAMARVAALEQNESVLARKYEAAQQDHSLVKAAFDNLERDFCERERFLKERLSKAILWKRRSANALRIARRRIQSMVAGADFERAQQELQVSRQRELDLSRRLTELSLSIAHKEDRLREMVDLQERCTSLDNLVRETEQEFTVLRRRLQVREPRFAAECALFARLTAELQRALGFVGHFEAAARAIAASEVEAPGSRSAPLGAGSDEASGPPLSVEASLDEKLRKLDANNDGFILLGELRSFFVSLGASVSDEDMRLLADALHPTSSYALASAPPPPPPPGGGGAPPPPPPAPPGFAAAEAETLARASVSVLGVVGRFRLFGLRNLEPEELFWTAVQAQLLRRPDQPDAQKVLHTSFQLLRTQEGYIAAQDVLRVLGHYEVPAERLSARSLRKVLGWLGADARSLEQEAPAATMPAPGDPREPEVRVKLFKLRLVYHDFAERFERCTARALLQLRPPEAAGFALSAEPQADASDQVKCQVAVARESAANRRCVVLEQDVRTKARTTRELQRQVQELENLAERLETELHEERGGRVTLQAQLDSTLPKAEVEPKLKQLEELRFEVQQSRLALQQAKDLARVCSSQAESYEQLVKRRQQEVRHLQESVRLLQATDEVSNTVGKLQYRLLLSQWERGNAQRNLQAVTQDLRAARRELMEGEDTAEQERKEHENEEESLQQRLASSREDTARFKERATASLPIDKARELTSRVEEIASRKSELEEKLADVRRQLHRNQTETEECKMRAQQAQELMVEMKGMDGDSEAPRQRLLEMARKLSDAKLLELRHKRDLELTKEQHAQLAQARQSDEKEIEKLQKEVAEAELRLADQEERWRHKILEAQGMTSSNVMPPGGTPGAPEAGFSTGIRRASKGTIENMEQLQERVMDRNAKVNELELELERAKTEREHTIAEERMKVRKLELELSLMNQGDMVKLRQAMRAEHDAEIRQISDAAQESVHTLQSLLDQAEISVQQRDGEVQQLLQVKNQAAERYGEDTLQLQQEISQLRQELMKVRHMQHDVADTGMRMSPLGGASIDLNESLRLGESMSMEGGALAFGSVEARLEDQRQQVLLLHSRLETQQDEFQSLLDQQFWEAQQREDKLHQDYKASMDRLYEEYKAREERILEEYGVRRDGRNKELQALQNELAVGRTSWEAGSGEANERIRSQAEQAQGYANMAQQHSAVAEQNRISAEGWRGEAERLQSELEAERENYKDSSQKRQQAALRRQLAGKEVQLNSLKKAVEELKERVVELSVHRERDEQECGAARRGESDMRRRVGSQEDRMQGLRDQVARLTRQLQERHSQAGHEKARSADQESREQELEQLLDEASSRLGQQQAEARRLEDELQRTQRRAEESEETLVVEQKVQVGEAKLAKREAKDAAEASARRVAALRERIEVLEAERNEMGAKIGGLEAAAAVLRAGDGGSSSDPQAAFAEAKERLRRETDLRLALQEEVRELSIQLELAYSERLDPQGLGLGDSQQILRQSQPRLPISPRRSPSPSASPVPTGGRTGSRSPAPRSLRQAGELAARCGQLQAELAAVRARADFLGQENDDLKLRLAAGDRLGEPSVTEVDVLRSSLESLGAQNRSLAALVEAERYRSGTLRAGHAEPDTAALRSLREQLVQIQQQLGAERQRNSLLFQALEVERRVSGGTSSSQGGESVALSTARATIANLQGRMDELIRENVQLMRQGPGGPGPGTAQPSSNQIEELTRENVELRRALQGSSSGASAQKLFELQKSIEELTQENLNLRRQAPSAGGGAASANTQMHAAVEQLTRENVELRRSSASATFAAAAGAGQQVEDLRRSMEDLTRENVELRRSQPQTGQNELYQRRIEELTRENVDLMRRNASAGGGGASSADAFALAAAQQQVFELQQRMEELLRENLQLQRAAAPPPPPPPPPGGGEYSALAASQHVVQLQARMEELLRENVMLQRGAGAFSGVTGDPGAMLAAKRQNQELQDKMADLLRENVDLQRSLSAAMATPPPLRQGALGLGCPGSVEDLASLQQLHGEVQSQRRVISLLLAQAASPEASAGVGAAGLAAFELLAEECQRLAQRVTALGDETAILRSRSPQANAGGSAGGLPAMIPPIPGSLAEAHEANALLRARFDELSAEQSLSVVWKQEAAKRIGVLAAEVEELRGRLARSSGSGAQAPAVAEQPAPGALEKSERSRAALEKLLSAQTARVAELSADLEEMEERLRELALGARGVVAGGSPGASQGVVRERLRLEHQEKLSVGMRHAQGEAAAATEERDHLRNDNETLKGQVQRLLAQQAEQSREAQELRQLAHVGPPAMPGMEEVANRLAKRNEELAEENARLTKAIEQSLPERRQSALEAAKRTLEESGVTLLQMLKALDVQRCGRLPLRTIE</sequence>
<feature type="compositionally biased region" description="Basic and acidic residues" evidence="2">
    <location>
        <begin position="2140"/>
        <end position="2171"/>
    </location>
</feature>
<feature type="region of interest" description="Disordered" evidence="2">
    <location>
        <begin position="2140"/>
        <end position="2242"/>
    </location>
</feature>
<feature type="coiled-coil region" evidence="1">
    <location>
        <begin position="1758"/>
        <end position="1797"/>
    </location>
</feature>
<feature type="non-terminal residue" evidence="4">
    <location>
        <position position="3263"/>
    </location>
</feature>
<feature type="region of interest" description="Disordered" evidence="2">
    <location>
        <begin position="1079"/>
        <end position="1100"/>
    </location>
</feature>
<feature type="region of interest" description="Disordered" evidence="2">
    <location>
        <begin position="1"/>
        <end position="26"/>
    </location>
</feature>
<dbReference type="OMA" id="DHMEREY"/>
<feature type="coiled-coil region" evidence="1">
    <location>
        <begin position="427"/>
        <end position="461"/>
    </location>
</feature>
<evidence type="ECO:0000259" key="3">
    <source>
        <dbReference type="PROSITE" id="PS50222"/>
    </source>
</evidence>
<dbReference type="GO" id="GO:0000796">
    <property type="term" value="C:condensin complex"/>
    <property type="evidence" value="ECO:0007669"/>
    <property type="project" value="TreeGrafter"/>
</dbReference>
<evidence type="ECO:0000313" key="5">
    <source>
        <dbReference type="Proteomes" id="UP000654075"/>
    </source>
</evidence>
<dbReference type="OrthoDB" id="447113at2759"/>
<feature type="coiled-coil region" evidence="1">
    <location>
        <begin position="1385"/>
        <end position="1419"/>
    </location>
</feature>
<feature type="domain" description="EF-hand" evidence="3">
    <location>
        <begin position="1100"/>
        <end position="1135"/>
    </location>
</feature>
<dbReference type="GO" id="GO:0000793">
    <property type="term" value="C:condensed chromosome"/>
    <property type="evidence" value="ECO:0007669"/>
    <property type="project" value="TreeGrafter"/>
</dbReference>
<keyword evidence="5" id="KW-1185">Reference proteome</keyword>
<feature type="region of interest" description="Disordered" evidence="2">
    <location>
        <begin position="1542"/>
        <end position="1578"/>
    </location>
</feature>
<gene>
    <name evidence="4" type="ORF">PGLA1383_LOCUS11177</name>
</gene>
<feature type="compositionally biased region" description="Low complexity" evidence="2">
    <location>
        <begin position="2375"/>
        <end position="2392"/>
    </location>
</feature>
<feature type="compositionally biased region" description="Basic and acidic residues" evidence="2">
    <location>
        <begin position="2224"/>
        <end position="2240"/>
    </location>
</feature>
<dbReference type="InterPro" id="IPR002048">
    <property type="entry name" value="EF_hand_dom"/>
</dbReference>
<feature type="region of interest" description="Disordered" evidence="2">
    <location>
        <begin position="169"/>
        <end position="191"/>
    </location>
</feature>
<keyword evidence="1" id="KW-0175">Coiled coil</keyword>
<dbReference type="EMBL" id="CAJNNV010005721">
    <property type="protein sequence ID" value="CAE8592525.1"/>
    <property type="molecule type" value="Genomic_DNA"/>
</dbReference>
<dbReference type="GO" id="GO:0007076">
    <property type="term" value="P:mitotic chromosome condensation"/>
    <property type="evidence" value="ECO:0007669"/>
    <property type="project" value="TreeGrafter"/>
</dbReference>
<dbReference type="Proteomes" id="UP000654075">
    <property type="component" value="Unassembled WGS sequence"/>
</dbReference>
<feature type="coiled-coil region" evidence="1">
    <location>
        <begin position="1675"/>
        <end position="1716"/>
    </location>
</feature>
<evidence type="ECO:0000313" key="4">
    <source>
        <dbReference type="EMBL" id="CAE8592525.1"/>
    </source>
</evidence>
<reference evidence="4" key="1">
    <citation type="submission" date="2021-02" db="EMBL/GenBank/DDBJ databases">
        <authorList>
            <person name="Dougan E. K."/>
            <person name="Rhodes N."/>
            <person name="Thang M."/>
            <person name="Chan C."/>
        </authorList>
    </citation>
    <scope>NUCLEOTIDE SEQUENCE</scope>
</reference>
<feature type="coiled-coil region" evidence="1">
    <location>
        <begin position="1873"/>
        <end position="1900"/>
    </location>
</feature>
<feature type="region of interest" description="Disordered" evidence="2">
    <location>
        <begin position="2054"/>
        <end position="2075"/>
    </location>
</feature>
<dbReference type="GO" id="GO:0005509">
    <property type="term" value="F:calcium ion binding"/>
    <property type="evidence" value="ECO:0007669"/>
    <property type="project" value="InterPro"/>
</dbReference>
<proteinExistence type="predicted"/>
<dbReference type="GO" id="GO:0003682">
    <property type="term" value="F:chromatin binding"/>
    <property type="evidence" value="ECO:0007669"/>
    <property type="project" value="TreeGrafter"/>
</dbReference>
<organism evidence="4 5">
    <name type="scientific">Polarella glacialis</name>
    <name type="common">Dinoflagellate</name>
    <dbReference type="NCBI Taxonomy" id="89957"/>
    <lineage>
        <taxon>Eukaryota</taxon>
        <taxon>Sar</taxon>
        <taxon>Alveolata</taxon>
        <taxon>Dinophyceae</taxon>
        <taxon>Suessiales</taxon>
        <taxon>Suessiaceae</taxon>
        <taxon>Polarella</taxon>
    </lineage>
</organism>
<feature type="coiled-coil region" evidence="1">
    <location>
        <begin position="496"/>
        <end position="533"/>
    </location>
</feature>
<feature type="region of interest" description="Disordered" evidence="2">
    <location>
        <begin position="1154"/>
        <end position="1182"/>
    </location>
</feature>
<name>A0A813E1G4_POLGL</name>
<evidence type="ECO:0000256" key="1">
    <source>
        <dbReference type="SAM" id="Coils"/>
    </source>
</evidence>
<dbReference type="PROSITE" id="PS50222">
    <property type="entry name" value="EF_HAND_2"/>
    <property type="match status" value="1"/>
</dbReference>
<feature type="coiled-coil region" evidence="1">
    <location>
        <begin position="294"/>
        <end position="363"/>
    </location>
</feature>
<feature type="coiled-coil region" evidence="1">
    <location>
        <begin position="845"/>
        <end position="926"/>
    </location>
</feature>
<feature type="coiled-coil region" evidence="1">
    <location>
        <begin position="3132"/>
        <end position="3218"/>
    </location>
</feature>
<feature type="compositionally biased region" description="Low complexity" evidence="2">
    <location>
        <begin position="3043"/>
        <end position="3057"/>
    </location>
</feature>